<keyword evidence="2" id="KW-1185">Reference proteome</keyword>
<accession>A0A1I3DXZ7</accession>
<dbReference type="EMBL" id="FOQH01000003">
    <property type="protein sequence ID" value="SFH91479.1"/>
    <property type="molecule type" value="Genomic_DNA"/>
</dbReference>
<dbReference type="InterPro" id="IPR038561">
    <property type="entry name" value="SoxD_sf"/>
</dbReference>
<organism evidence="1 2">
    <name type="scientific">Albimonas pacifica</name>
    <dbReference type="NCBI Taxonomy" id="1114924"/>
    <lineage>
        <taxon>Bacteria</taxon>
        <taxon>Pseudomonadati</taxon>
        <taxon>Pseudomonadota</taxon>
        <taxon>Alphaproteobacteria</taxon>
        <taxon>Rhodobacterales</taxon>
        <taxon>Paracoccaceae</taxon>
        <taxon>Albimonas</taxon>
    </lineage>
</organism>
<evidence type="ECO:0000313" key="2">
    <source>
        <dbReference type="Proteomes" id="UP000199377"/>
    </source>
</evidence>
<protein>
    <submittedName>
        <fullName evidence="1">N-methylglutamate dehydrogenase subunit B</fullName>
    </submittedName>
</protein>
<dbReference type="InterPro" id="IPR006279">
    <property type="entry name" value="SoxD"/>
</dbReference>
<proteinExistence type="predicted"/>
<reference evidence="1 2" key="1">
    <citation type="submission" date="2016-10" db="EMBL/GenBank/DDBJ databases">
        <authorList>
            <person name="de Groot N.N."/>
        </authorList>
    </citation>
    <scope>NUCLEOTIDE SEQUENCE [LARGE SCALE GENOMIC DNA]</scope>
    <source>
        <strain evidence="1 2">CGMCC 1.11030</strain>
    </source>
</reference>
<dbReference type="GO" id="GO:0046653">
    <property type="term" value="P:tetrahydrofolate metabolic process"/>
    <property type="evidence" value="ECO:0007669"/>
    <property type="project" value="InterPro"/>
</dbReference>
<name>A0A1I3DXZ7_9RHOB</name>
<dbReference type="RefSeq" id="WP_092858879.1">
    <property type="nucleotide sequence ID" value="NZ_FOQH01000003.1"/>
</dbReference>
<evidence type="ECO:0000313" key="1">
    <source>
        <dbReference type="EMBL" id="SFH91479.1"/>
    </source>
</evidence>
<dbReference type="Gene3D" id="3.30.2270.10">
    <property type="entry name" value="Folate-binding superfamily"/>
    <property type="match status" value="1"/>
</dbReference>
<dbReference type="AlphaFoldDB" id="A0A1I3DXZ7"/>
<dbReference type="STRING" id="1114924.SAMN05216258_10371"/>
<dbReference type="Proteomes" id="UP000199377">
    <property type="component" value="Unassembled WGS sequence"/>
</dbReference>
<gene>
    <name evidence="1" type="ORF">SAMN05216258_10371</name>
</gene>
<sequence>MRLTCPFCGPRDVAEFVYEGPFSGAPQTERPALSAAPAAWVEAVFLRDQPRGETRELWRHLHGCGCFLDVLRDTLTHEVRAVAFADPADAAAMRAKP</sequence>
<dbReference type="GO" id="GO:0008115">
    <property type="term" value="F:sarcosine oxidase activity"/>
    <property type="evidence" value="ECO:0007669"/>
    <property type="project" value="InterPro"/>
</dbReference>
<dbReference type="Pfam" id="PF04267">
    <property type="entry name" value="SoxD"/>
    <property type="match status" value="1"/>
</dbReference>
<dbReference type="OrthoDB" id="5420070at2"/>